<dbReference type="CDD" id="cd14852">
    <property type="entry name" value="LD-carboxypeptidase"/>
    <property type="match status" value="1"/>
</dbReference>
<keyword evidence="2" id="KW-0645">Protease</keyword>
<dbReference type="PANTHER" id="PTHR34385:SF1">
    <property type="entry name" value="PEPTIDOGLYCAN L-ALANYL-D-GLUTAMATE ENDOPEPTIDASE CWLK"/>
    <property type="match status" value="1"/>
</dbReference>
<evidence type="ECO:0000313" key="3">
    <source>
        <dbReference type="Proteomes" id="UP000242850"/>
    </source>
</evidence>
<feature type="domain" description="D-alanyl-D-alanine carboxypeptidase-like core" evidence="1">
    <location>
        <begin position="141"/>
        <end position="274"/>
    </location>
</feature>
<dbReference type="SUPFAM" id="SSF55166">
    <property type="entry name" value="Hedgehog/DD-peptidase"/>
    <property type="match status" value="1"/>
</dbReference>
<dbReference type="Pfam" id="PF02557">
    <property type="entry name" value="VanY"/>
    <property type="match status" value="1"/>
</dbReference>
<dbReference type="GO" id="GO:0006508">
    <property type="term" value="P:proteolysis"/>
    <property type="evidence" value="ECO:0007669"/>
    <property type="project" value="InterPro"/>
</dbReference>
<dbReference type="EMBL" id="FNUK01000018">
    <property type="protein sequence ID" value="SEF96935.1"/>
    <property type="molecule type" value="Genomic_DNA"/>
</dbReference>
<keyword evidence="2" id="KW-0378">Hydrolase</keyword>
<dbReference type="OrthoDB" id="9792074at2"/>
<reference evidence="3" key="1">
    <citation type="submission" date="2016-10" db="EMBL/GenBank/DDBJ databases">
        <authorList>
            <person name="Varghese N."/>
            <person name="Submissions S."/>
        </authorList>
    </citation>
    <scope>NUCLEOTIDE SEQUENCE [LARGE SCALE GENOMIC DNA]</scope>
    <source>
        <strain evidence="3">DSM 5463</strain>
    </source>
</reference>
<name>A0A1H5WBU9_9CLOT</name>
<dbReference type="Gene3D" id="3.30.1380.10">
    <property type="match status" value="1"/>
</dbReference>
<sequence>MKKIRLIALTFIFTIITTFHVCANKYHNIYVNNTKLDIKIFSDLNIHNGKTYVSIKFNDSKSFLILSTNALYNIENNNLYISNIPSKSTNFFLIKLTNKNTISEILPLNLDKNNFLILVNQKNPLSKNFTPYNLTTYNNYKLDKSCALMLDNMLKDASKQGIKNFVIKSGYRSYKDQSILYNSYLNKFKKLYPKNYLIITSKYIQKPGCSEHQTGLAVDISSKDIHKYKSFENTPQYKWLYKNSWKYGFILRYPKNKTYITKINFEPWHFRFVGFPNSEYIYKNNLTLEEYIKLLRSNKFIIFKTHDNQYFIITLQGYKKITP</sequence>
<dbReference type="InterPro" id="IPR003709">
    <property type="entry name" value="VanY-like_core_dom"/>
</dbReference>
<organism evidence="2 3">
    <name type="scientific">Caloramator fervidus</name>
    <dbReference type="NCBI Taxonomy" id="29344"/>
    <lineage>
        <taxon>Bacteria</taxon>
        <taxon>Bacillati</taxon>
        <taxon>Bacillota</taxon>
        <taxon>Clostridia</taxon>
        <taxon>Eubacteriales</taxon>
        <taxon>Clostridiaceae</taxon>
        <taxon>Caloramator</taxon>
    </lineage>
</organism>
<keyword evidence="2" id="KW-0121">Carboxypeptidase</keyword>
<protein>
    <submittedName>
        <fullName evidence="2">D-alanyl-D-alanine carboxypeptidase</fullName>
    </submittedName>
</protein>
<keyword evidence="3" id="KW-1185">Reference proteome</keyword>
<dbReference type="RefSeq" id="WP_103896379.1">
    <property type="nucleotide sequence ID" value="NZ_FNUK01000018.1"/>
</dbReference>
<dbReference type="InterPro" id="IPR052179">
    <property type="entry name" value="DD-CPase-like"/>
</dbReference>
<dbReference type="Proteomes" id="UP000242850">
    <property type="component" value="Unassembled WGS sequence"/>
</dbReference>
<dbReference type="AlphaFoldDB" id="A0A1H5WBU9"/>
<dbReference type="InterPro" id="IPR009045">
    <property type="entry name" value="Zn_M74/Hedgehog-like"/>
</dbReference>
<dbReference type="GO" id="GO:0004180">
    <property type="term" value="F:carboxypeptidase activity"/>
    <property type="evidence" value="ECO:0007669"/>
    <property type="project" value="UniProtKB-KW"/>
</dbReference>
<accession>A0A1H5WBU9</accession>
<proteinExistence type="predicted"/>
<evidence type="ECO:0000313" key="2">
    <source>
        <dbReference type="EMBL" id="SEF96935.1"/>
    </source>
</evidence>
<evidence type="ECO:0000259" key="1">
    <source>
        <dbReference type="Pfam" id="PF02557"/>
    </source>
</evidence>
<gene>
    <name evidence="2" type="ORF">SAMN05660865_01440</name>
</gene>
<dbReference type="InterPro" id="IPR058193">
    <property type="entry name" value="VanY/YodJ_core_dom"/>
</dbReference>
<dbReference type="PANTHER" id="PTHR34385">
    <property type="entry name" value="D-ALANYL-D-ALANINE CARBOXYPEPTIDASE"/>
    <property type="match status" value="1"/>
</dbReference>